<feature type="domain" description="EamA" evidence="7">
    <location>
        <begin position="159"/>
        <end position="284"/>
    </location>
</feature>
<keyword evidence="3 6" id="KW-0812">Transmembrane</keyword>
<sequence length="301" mass="32054">MPPPSPSNNPHRPLAAIGLRLVAVICLSVMFVTVRLADARGVHVVESLFYRQALALPVVFAWIATTTGAGSIRTRRIGVHATRMVIGMTGMLLNFLSYILLLPAEAVTIGFTMPIFGTLLSALILREATGIHRWTAVLIGFLGVIVMVRPDAGHFPAVGVAVALSAAFVTACVSLVLRELGRTESAGVIVFWFTLLSLPPLGAAMLFHGQAHDAATWGLLLLIGLSGGIAQICMTAALRRAPVSVVLPMDYSSIVWTTLLGWAIWGNWPMATTWIGAALIVGSGLYIAWREHVRAPPPPSA</sequence>
<feature type="transmembrane region" description="Helical" evidence="6">
    <location>
        <begin position="271"/>
        <end position="289"/>
    </location>
</feature>
<keyword evidence="5 6" id="KW-0472">Membrane</keyword>
<reference evidence="8 9" key="1">
    <citation type="journal article" date="2012" name="J. Bacteriol.">
        <title>Genome sequence of Sphingobium indicum B90A, a hexachlorocyclohexane-degrading bacterium.</title>
        <authorList>
            <person name="Anand S."/>
            <person name="Sangwan N."/>
            <person name="Lata P."/>
            <person name="Kaur J."/>
            <person name="Dua A."/>
            <person name="Singh A.K."/>
            <person name="Verma M."/>
            <person name="Kaur J."/>
            <person name="Khurana J.P."/>
            <person name="Khurana P."/>
            <person name="Mathur S."/>
            <person name="Lal R."/>
        </authorList>
    </citation>
    <scope>NUCLEOTIDE SEQUENCE [LARGE SCALE GENOMIC DNA]</scope>
    <source>
        <strain evidence="9">DSM 16412 / CCM 7286 / MTCC 6364 / B90A</strain>
    </source>
</reference>
<comment type="subcellular location">
    <subcellularLocation>
        <location evidence="1">Membrane</location>
        <topology evidence="1">Multi-pass membrane protein</topology>
    </subcellularLocation>
</comment>
<evidence type="ECO:0000256" key="1">
    <source>
        <dbReference type="ARBA" id="ARBA00004141"/>
    </source>
</evidence>
<dbReference type="SUPFAM" id="SSF103481">
    <property type="entry name" value="Multidrug resistance efflux transporter EmrE"/>
    <property type="match status" value="2"/>
</dbReference>
<evidence type="ECO:0000256" key="6">
    <source>
        <dbReference type="SAM" id="Phobius"/>
    </source>
</evidence>
<evidence type="ECO:0000313" key="8">
    <source>
        <dbReference type="EMBL" id="APL93496.1"/>
    </source>
</evidence>
<organism evidence="8 9">
    <name type="scientific">Sphingobium indicum (strain DSM 16412 / CCM 7286 / MTCC 6364 / B90A)</name>
    <dbReference type="NCBI Taxonomy" id="861109"/>
    <lineage>
        <taxon>Bacteria</taxon>
        <taxon>Pseudomonadati</taxon>
        <taxon>Pseudomonadota</taxon>
        <taxon>Alphaproteobacteria</taxon>
        <taxon>Sphingomonadales</taxon>
        <taxon>Sphingomonadaceae</taxon>
        <taxon>Sphingobium</taxon>
    </lineage>
</organism>
<dbReference type="Pfam" id="PF00892">
    <property type="entry name" value="EamA"/>
    <property type="match status" value="2"/>
</dbReference>
<feature type="transmembrane region" description="Helical" evidence="6">
    <location>
        <begin position="54"/>
        <end position="72"/>
    </location>
</feature>
<dbReference type="PANTHER" id="PTHR22911">
    <property type="entry name" value="ACYL-MALONYL CONDENSING ENZYME-RELATED"/>
    <property type="match status" value="1"/>
</dbReference>
<feature type="domain" description="EamA" evidence="7">
    <location>
        <begin position="17"/>
        <end position="148"/>
    </location>
</feature>
<accession>A0A1L5BL01</accession>
<dbReference type="InterPro" id="IPR037185">
    <property type="entry name" value="EmrE-like"/>
</dbReference>
<feature type="transmembrane region" description="Helical" evidence="6">
    <location>
        <begin position="12"/>
        <end position="34"/>
    </location>
</feature>
<dbReference type="GO" id="GO:0016020">
    <property type="term" value="C:membrane"/>
    <property type="evidence" value="ECO:0007669"/>
    <property type="project" value="UniProtKB-SubCell"/>
</dbReference>
<name>A0A1L5BL01_SPHIB</name>
<comment type="similarity">
    <text evidence="2">Belongs to the drug/metabolite transporter (DMT) superfamily. 10 TMS drug/metabolite exporter (DME) (TC 2.A.7.3) family.</text>
</comment>
<feature type="transmembrane region" description="Helical" evidence="6">
    <location>
        <begin position="131"/>
        <end position="148"/>
    </location>
</feature>
<dbReference type="InterPro" id="IPR000620">
    <property type="entry name" value="EamA_dom"/>
</dbReference>
<feature type="transmembrane region" description="Helical" evidence="6">
    <location>
        <begin position="107"/>
        <end position="124"/>
    </location>
</feature>
<dbReference type="Gene3D" id="1.10.3730.20">
    <property type="match status" value="1"/>
</dbReference>
<proteinExistence type="inferred from homology"/>
<evidence type="ECO:0000256" key="4">
    <source>
        <dbReference type="ARBA" id="ARBA00022989"/>
    </source>
</evidence>
<gene>
    <name evidence="8" type="ORF">SIDU_02580</name>
</gene>
<feature type="transmembrane region" description="Helical" evidence="6">
    <location>
        <begin position="189"/>
        <end position="208"/>
    </location>
</feature>
<dbReference type="KEGG" id="sinb:SIDU_02580"/>
<evidence type="ECO:0000259" key="7">
    <source>
        <dbReference type="Pfam" id="PF00892"/>
    </source>
</evidence>
<evidence type="ECO:0000256" key="3">
    <source>
        <dbReference type="ARBA" id="ARBA00022692"/>
    </source>
</evidence>
<dbReference type="PANTHER" id="PTHR22911:SF6">
    <property type="entry name" value="SOLUTE CARRIER FAMILY 35 MEMBER G1"/>
    <property type="match status" value="1"/>
</dbReference>
<evidence type="ECO:0000256" key="2">
    <source>
        <dbReference type="ARBA" id="ARBA00009853"/>
    </source>
</evidence>
<dbReference type="RefSeq" id="WP_007684198.1">
    <property type="nucleotide sequence ID" value="NZ_CP013070.1"/>
</dbReference>
<feature type="transmembrane region" description="Helical" evidence="6">
    <location>
        <begin position="245"/>
        <end position="265"/>
    </location>
</feature>
<feature type="transmembrane region" description="Helical" evidence="6">
    <location>
        <begin position="84"/>
        <end position="101"/>
    </location>
</feature>
<evidence type="ECO:0000313" key="9">
    <source>
        <dbReference type="Proteomes" id="UP000004550"/>
    </source>
</evidence>
<evidence type="ECO:0000256" key="5">
    <source>
        <dbReference type="ARBA" id="ARBA00023136"/>
    </source>
</evidence>
<dbReference type="AlphaFoldDB" id="A0A1L5BL01"/>
<dbReference type="EMBL" id="CP013070">
    <property type="protein sequence ID" value="APL93496.1"/>
    <property type="molecule type" value="Genomic_DNA"/>
</dbReference>
<dbReference type="Proteomes" id="UP000004550">
    <property type="component" value="Chromosome"/>
</dbReference>
<feature type="transmembrane region" description="Helical" evidence="6">
    <location>
        <begin position="154"/>
        <end position="177"/>
    </location>
</feature>
<keyword evidence="4 6" id="KW-1133">Transmembrane helix</keyword>
<protein>
    <submittedName>
        <fullName evidence="8">Permease</fullName>
    </submittedName>
</protein>
<feature type="transmembrane region" description="Helical" evidence="6">
    <location>
        <begin position="214"/>
        <end position="238"/>
    </location>
</feature>